<accession>A0ABR4CRP0</accession>
<feature type="compositionally biased region" description="Basic residues" evidence="2">
    <location>
        <begin position="127"/>
        <end position="138"/>
    </location>
</feature>
<name>A0ABR4CRP0_9HELO</name>
<evidence type="ECO:0000259" key="3">
    <source>
        <dbReference type="PROSITE" id="PS50013"/>
    </source>
</evidence>
<feature type="domain" description="Chromo" evidence="3">
    <location>
        <begin position="371"/>
        <end position="413"/>
    </location>
</feature>
<feature type="compositionally biased region" description="Acidic residues" evidence="2">
    <location>
        <begin position="479"/>
        <end position="489"/>
    </location>
</feature>
<reference evidence="4 5" key="1">
    <citation type="journal article" date="2024" name="Commun. Biol.">
        <title>Comparative genomic analysis of thermophilic fungi reveals convergent evolutionary adaptations and gene losses.</title>
        <authorList>
            <person name="Steindorff A.S."/>
            <person name="Aguilar-Pontes M.V."/>
            <person name="Robinson A.J."/>
            <person name="Andreopoulos B."/>
            <person name="LaButti K."/>
            <person name="Kuo A."/>
            <person name="Mondo S."/>
            <person name="Riley R."/>
            <person name="Otillar R."/>
            <person name="Haridas S."/>
            <person name="Lipzen A."/>
            <person name="Grimwood J."/>
            <person name="Schmutz J."/>
            <person name="Clum A."/>
            <person name="Reid I.D."/>
            <person name="Moisan M.C."/>
            <person name="Butler G."/>
            <person name="Nguyen T.T.M."/>
            <person name="Dewar K."/>
            <person name="Conant G."/>
            <person name="Drula E."/>
            <person name="Henrissat B."/>
            <person name="Hansel C."/>
            <person name="Singer S."/>
            <person name="Hutchinson M.I."/>
            <person name="de Vries R.P."/>
            <person name="Natvig D.O."/>
            <person name="Powell A.J."/>
            <person name="Tsang A."/>
            <person name="Grigoriev I.V."/>
        </authorList>
    </citation>
    <scope>NUCLEOTIDE SEQUENCE [LARGE SCALE GENOMIC DNA]</scope>
    <source>
        <strain evidence="4 5">CBS 494.80</strain>
    </source>
</reference>
<dbReference type="PROSITE" id="PS50013">
    <property type="entry name" value="CHROMO_2"/>
    <property type="match status" value="1"/>
</dbReference>
<gene>
    <name evidence="4" type="ORF">VTL71DRAFT_11973</name>
</gene>
<feature type="compositionally biased region" description="Polar residues" evidence="2">
    <location>
        <begin position="178"/>
        <end position="190"/>
    </location>
</feature>
<dbReference type="EMBL" id="JAZHXI010000004">
    <property type="protein sequence ID" value="KAL2072630.1"/>
    <property type="molecule type" value="Genomic_DNA"/>
</dbReference>
<evidence type="ECO:0000256" key="2">
    <source>
        <dbReference type="SAM" id="MobiDB-lite"/>
    </source>
</evidence>
<comment type="caution">
    <text evidence="4">The sequence shown here is derived from an EMBL/GenBank/DDBJ whole genome shotgun (WGS) entry which is preliminary data.</text>
</comment>
<evidence type="ECO:0000313" key="5">
    <source>
        <dbReference type="Proteomes" id="UP001595075"/>
    </source>
</evidence>
<proteinExistence type="predicted"/>
<feature type="compositionally biased region" description="Acidic residues" evidence="2">
    <location>
        <begin position="360"/>
        <end position="369"/>
    </location>
</feature>
<evidence type="ECO:0000313" key="4">
    <source>
        <dbReference type="EMBL" id="KAL2072630.1"/>
    </source>
</evidence>
<dbReference type="InterPro" id="IPR000953">
    <property type="entry name" value="Chromo/chromo_shadow_dom"/>
</dbReference>
<feature type="region of interest" description="Disordered" evidence="2">
    <location>
        <begin position="97"/>
        <end position="369"/>
    </location>
</feature>
<dbReference type="InterPro" id="IPR016197">
    <property type="entry name" value="Chromo-like_dom_sf"/>
</dbReference>
<feature type="compositionally biased region" description="Polar residues" evidence="2">
    <location>
        <begin position="219"/>
        <end position="233"/>
    </location>
</feature>
<feature type="compositionally biased region" description="Gly residues" evidence="2">
    <location>
        <begin position="105"/>
        <end position="118"/>
    </location>
</feature>
<sequence>MLLNRSPGHLLMERNEFDFVVAERPKYIPNSGPPLAPISLMPTHEKDGIIVASFEVNHQIVYVVSWEKTPYLRMTARPETVLDYVSHRTFEEYEYQQTLEREGRGPGQGKLTKGGKGSGARDESQPKKKGKPGRKRKHALVEPEDESGAAESPRPMAAIGPTSRVARPSIEEPEPVFTSPQRPTLMSPSKQRGLAELMESEESEEEEELPTDIAIEAQLGNTMQPHPRSTLSNKVVLSPSPEPSSVSKGKQKAFSPPSRGTRGSSRQVRDSFSRSVSVSTSANEAKRQRRSLRDTSAATSSSLETGKTQGNLRNSKSRSNTPLKKTPKKASHFEQYSSMAKNKKEAISATQPAAPPQAQCEEEEDLGEDEYEVEAILDETQVSVGKKSKKVMTYYLIKWVGNWPLSWEPAENVGAESIEEYESKKHMGLIVVGEAGAAFDAAIAAEEQSKKNKQGKGGRSGDDSGDASKNSRPSQGQVIDDEDGSEYDS</sequence>
<dbReference type="Proteomes" id="UP001595075">
    <property type="component" value="Unassembled WGS sequence"/>
</dbReference>
<dbReference type="CDD" id="cd00024">
    <property type="entry name" value="CD_CSD"/>
    <property type="match status" value="1"/>
</dbReference>
<comment type="subunit">
    <text evidence="1">Component of the NuA4 histone acetyltransferase complex.</text>
</comment>
<feature type="compositionally biased region" description="Low complexity" evidence="2">
    <location>
        <begin position="235"/>
        <end position="247"/>
    </location>
</feature>
<dbReference type="SUPFAM" id="SSF54160">
    <property type="entry name" value="Chromo domain-like"/>
    <property type="match status" value="1"/>
</dbReference>
<feature type="region of interest" description="Disordered" evidence="2">
    <location>
        <begin position="446"/>
        <end position="489"/>
    </location>
</feature>
<protein>
    <recommendedName>
        <fullName evidence="3">Chromo domain-containing protein</fullName>
    </recommendedName>
</protein>
<evidence type="ECO:0000256" key="1">
    <source>
        <dbReference type="ARBA" id="ARBA00011353"/>
    </source>
</evidence>
<organism evidence="4 5">
    <name type="scientific">Oculimacula yallundae</name>
    <dbReference type="NCBI Taxonomy" id="86028"/>
    <lineage>
        <taxon>Eukaryota</taxon>
        <taxon>Fungi</taxon>
        <taxon>Dikarya</taxon>
        <taxon>Ascomycota</taxon>
        <taxon>Pezizomycotina</taxon>
        <taxon>Leotiomycetes</taxon>
        <taxon>Helotiales</taxon>
        <taxon>Ploettnerulaceae</taxon>
        <taxon>Oculimacula</taxon>
    </lineage>
</organism>
<keyword evidence="5" id="KW-1185">Reference proteome</keyword>
<feature type="compositionally biased region" description="Polar residues" evidence="2">
    <location>
        <begin position="294"/>
        <end position="323"/>
    </location>
</feature>
<dbReference type="Gene3D" id="2.40.50.40">
    <property type="match status" value="1"/>
</dbReference>
<feature type="compositionally biased region" description="Low complexity" evidence="2">
    <location>
        <begin position="255"/>
        <end position="266"/>
    </location>
</feature>
<feature type="compositionally biased region" description="Acidic residues" evidence="2">
    <location>
        <begin position="198"/>
        <end position="210"/>
    </location>
</feature>